<organism evidence="4">
    <name type="scientific">Ixodes ricinus</name>
    <name type="common">Common tick</name>
    <name type="synonym">Acarus ricinus</name>
    <dbReference type="NCBI Taxonomy" id="34613"/>
    <lineage>
        <taxon>Eukaryota</taxon>
        <taxon>Metazoa</taxon>
        <taxon>Ecdysozoa</taxon>
        <taxon>Arthropoda</taxon>
        <taxon>Chelicerata</taxon>
        <taxon>Arachnida</taxon>
        <taxon>Acari</taxon>
        <taxon>Parasitiformes</taxon>
        <taxon>Ixodida</taxon>
        <taxon>Ixodoidea</taxon>
        <taxon>Ixodidae</taxon>
        <taxon>Ixodinae</taxon>
        <taxon>Ixodes</taxon>
    </lineage>
</organism>
<dbReference type="Pfam" id="PF13181">
    <property type="entry name" value="TPR_8"/>
    <property type="match status" value="1"/>
</dbReference>
<protein>
    <submittedName>
        <fullName evidence="4">Putative tpr repeat-containing protein</fullName>
    </submittedName>
</protein>
<accession>A0A6B0VGX8</accession>
<dbReference type="InterPro" id="IPR011990">
    <property type="entry name" value="TPR-like_helical_dom_sf"/>
</dbReference>
<feature type="repeat" description="TPR" evidence="3">
    <location>
        <begin position="835"/>
        <end position="868"/>
    </location>
</feature>
<evidence type="ECO:0000313" key="4">
    <source>
        <dbReference type="EMBL" id="MXV01045.1"/>
    </source>
</evidence>
<feature type="repeat" description="TPR" evidence="3">
    <location>
        <begin position="583"/>
        <end position="616"/>
    </location>
</feature>
<dbReference type="Pfam" id="PF13432">
    <property type="entry name" value="TPR_16"/>
    <property type="match status" value="1"/>
</dbReference>
<dbReference type="PANTHER" id="PTHR15704:SF7">
    <property type="entry name" value="SUPERKILLER COMPLEX PROTEIN 3"/>
    <property type="match status" value="1"/>
</dbReference>
<keyword evidence="2 3" id="KW-0802">TPR repeat</keyword>
<evidence type="ECO:0000256" key="1">
    <source>
        <dbReference type="ARBA" id="ARBA00022737"/>
    </source>
</evidence>
<dbReference type="GO" id="GO:0055087">
    <property type="term" value="C:Ski complex"/>
    <property type="evidence" value="ECO:0007669"/>
    <property type="project" value="InterPro"/>
</dbReference>
<feature type="repeat" description="TPR" evidence="3">
    <location>
        <begin position="549"/>
        <end position="582"/>
    </location>
</feature>
<dbReference type="InterPro" id="IPR019734">
    <property type="entry name" value="TPR_rpt"/>
</dbReference>
<proteinExistence type="predicted"/>
<dbReference type="SMART" id="SM00028">
    <property type="entry name" value="TPR"/>
    <property type="match status" value="15"/>
</dbReference>
<reference evidence="4" key="1">
    <citation type="submission" date="2019-12" db="EMBL/GenBank/DDBJ databases">
        <title>An insight into the sialome of adult female Ixodes ricinus ticks feeding for 6 days.</title>
        <authorList>
            <person name="Perner J."/>
            <person name="Ribeiro J.M.C."/>
        </authorList>
    </citation>
    <scope>NUCLEOTIDE SEQUENCE</scope>
    <source>
        <strain evidence="4">Semi-engorged</strain>
        <tissue evidence="4">Salivary glands</tissue>
    </source>
</reference>
<evidence type="ECO:0000256" key="2">
    <source>
        <dbReference type="ARBA" id="ARBA00022803"/>
    </source>
</evidence>
<feature type="repeat" description="TPR" evidence="3">
    <location>
        <begin position="40"/>
        <end position="73"/>
    </location>
</feature>
<dbReference type="SUPFAM" id="SSF48452">
    <property type="entry name" value="TPR-like"/>
    <property type="match status" value="4"/>
</dbReference>
<feature type="repeat" description="TPR" evidence="3">
    <location>
        <begin position="444"/>
        <end position="477"/>
    </location>
</feature>
<dbReference type="PANTHER" id="PTHR15704">
    <property type="entry name" value="SUPERKILLER 3 PROTEIN-RELATED"/>
    <property type="match status" value="1"/>
</dbReference>
<evidence type="ECO:0000256" key="3">
    <source>
        <dbReference type="PROSITE-ProRule" id="PRU00339"/>
    </source>
</evidence>
<dbReference type="PROSITE" id="PS50005">
    <property type="entry name" value="TPR"/>
    <property type="match status" value="5"/>
</dbReference>
<name>A0A6B0VGX8_IXORI</name>
<keyword evidence="1" id="KW-0677">Repeat</keyword>
<dbReference type="Gene3D" id="1.25.40.10">
    <property type="entry name" value="Tetratricopeptide repeat domain"/>
    <property type="match status" value="6"/>
</dbReference>
<dbReference type="InterPro" id="IPR039226">
    <property type="entry name" value="Ski3/TTC37"/>
</dbReference>
<dbReference type="EMBL" id="GIFC01018961">
    <property type="protein sequence ID" value="MXV01045.1"/>
    <property type="molecule type" value="Transcribed_RNA"/>
</dbReference>
<dbReference type="GO" id="GO:0006401">
    <property type="term" value="P:RNA catabolic process"/>
    <property type="evidence" value="ECO:0007669"/>
    <property type="project" value="InterPro"/>
</dbReference>
<sequence>MDSKEVKQALKEAREAIRQKDFKAALRHCKAALKLDKECYMAWVFVGAAAQEIDQLEQSVAAFSKAAAIAPDQILAWQGLCALYEKHQSLGSFENDRHNVYLKLIELTQNDAAKQVEMAEKLTGYYRNLGKITEYISTLDCCIKLIPACKEALPLWQTLLDSSKEKIASYPKEHQDLLLRAYEQLTFLSEAELPRREALCRLYIDALLQVGQRNKVTEEVKRFGESFPESIVPLEVLCGMYVDSSLSGWGEPAPSNDLDAICEMTSKRPNLPVGWLARATHLHATGDHEKALEALSKVAEIGRASREAHLLLSLCNLSLNRFRQAEVHARNGLACTGDVDGWISQKLLLCLAKSLCGQLCHEEAADALGQLPEECAKETPVLWCTFQVSLHSGNLDRAQEVLGELETRLGNDPKIQEARVALLIRREDLAEAERILKEQKLDSPEAVHLRALIQWKLGQRDESVQNFLEAARLDPKDHRNFVFLGKNYLLHVKDKEKALRCFQRAFQLNMTSVEAGSLLSDVLCDLGQQEQNARFLEAITSQLPVRRAKWAWLRLGVLQLSRGSAVEAVQSLQNALRGDPNDRCCWECLGEAYLQRESLGAALLCFKKCLEANPQDLFALYQTATIKSRQGQHKDAATDFASVLRVDPDYVPALKGLAEAHLALARQYLEQGLCGLGLDHCQAAVDAAARAVALRGQLVCLWKLLADTCVLPSLLGVDWAALRLPDLQLDGVTQDDSPKRLLRAAQRFYTKALGLKPRLASLWHDLGISLWLEARVTKSGFGRALASLRNAIKLSPQQHTYWNSLGVAAVSAGVENYSLAQHCFIKSVEMESDNPMAWTNLGALYLLAGNVQLSHRAFAKAQSLEPTAQRPWVGQGLVAEKVRHHDTADLFRHCTSLGNHDQAACGYARWLFGTPKLLSVGISKTNVRETLLVASDALSRVVDLQGGSKADALNSLGILLERQGLLRSARDSYSRALNASEQLKKNAEDVRVNLVRVLCRLGEYDRALQLLSELESRTGDVLCLLGFAYSRCNETAAALQAYEEALACATEEQKANVALAMAMVTLKDNGASAARDLLLSRLSSQDAWSQEALEALFCLGLLTSDKAACHEALSRLLPSPGNGVSFAGRIVALLCCQHLLEGGDKRSATRFLSRAIHRDPASGSLWSALAQALLSARMRSAVPCSQAALALGERSPRLLATLTLARLLQGHTKEALRSAQKLLFLYPDSLPGWVLLGVALSNRRGSSCDKALQQDRFLLGADAHWKLWSSLVQVQYACARQQWQHAAQLVPLVLWGYAGNPDVAKLLGVIQEVCQTLAGGTSLDRMSLDPVKGAVCSEQTTASWLLLSKLEQQAGNLEGAMESVKKAQELEGGGAKALQLLLRQALLALHLAKVCSNRRDELLQVSMGALGAALRLNPKCRTGHLLLGIWALESDKERLAKKSLERVTRFNGYESLWPWGLAARILLPGYLKANDTARIEKLLQADKVSEKSLGLNEEQMSQLISMGFIIDGLQ</sequence>